<protein>
    <recommendedName>
        <fullName evidence="1">SCP domain-containing protein</fullName>
    </recommendedName>
</protein>
<dbReference type="Proteomes" id="UP000237819">
    <property type="component" value="Unassembled WGS sequence"/>
</dbReference>
<dbReference type="InterPro" id="IPR035940">
    <property type="entry name" value="CAP_sf"/>
</dbReference>
<dbReference type="PANTHER" id="PTHR31157:SF1">
    <property type="entry name" value="SCP DOMAIN-CONTAINING PROTEIN"/>
    <property type="match status" value="1"/>
</dbReference>
<evidence type="ECO:0000313" key="3">
    <source>
        <dbReference type="Proteomes" id="UP000237819"/>
    </source>
</evidence>
<dbReference type="CDD" id="cd05379">
    <property type="entry name" value="CAP_bacterial"/>
    <property type="match status" value="1"/>
</dbReference>
<dbReference type="AlphaFoldDB" id="A0A2S8GJ33"/>
<dbReference type="InterPro" id="IPR014044">
    <property type="entry name" value="CAP_dom"/>
</dbReference>
<sequence length="251" mass="27874">MRSILVEKKVGGLPRRSRVTALRFWAQVLSLSRVIATDKRPLQHRFFRRTARSESCTILPRPQKCEPSNGVLPPQSPLETPMTDLRRVFALTVLLALTASLHAEDASVKPKADDAKADAEVKDEFLHNHPSLVKMWQHSNSVRAQYGLAAQKMNPELTKAAQDHAWYMAKTGQFSHSVNGGFVARTRRHNYAGSPSGEIILWNAKSIPSCFQGWLNSPGHRAILLSGAREVGYGYAVARDGSTYWVGVFGN</sequence>
<organism evidence="2 3">
    <name type="scientific">Blastopirellula marina</name>
    <dbReference type="NCBI Taxonomy" id="124"/>
    <lineage>
        <taxon>Bacteria</taxon>
        <taxon>Pseudomonadati</taxon>
        <taxon>Planctomycetota</taxon>
        <taxon>Planctomycetia</taxon>
        <taxon>Pirellulales</taxon>
        <taxon>Pirellulaceae</taxon>
        <taxon>Blastopirellula</taxon>
    </lineage>
</organism>
<comment type="caution">
    <text evidence="2">The sequence shown here is derived from an EMBL/GenBank/DDBJ whole genome shotgun (WGS) entry which is preliminary data.</text>
</comment>
<dbReference type="Gene3D" id="3.40.33.10">
    <property type="entry name" value="CAP"/>
    <property type="match status" value="1"/>
</dbReference>
<proteinExistence type="predicted"/>
<name>A0A2S8GJ33_9BACT</name>
<dbReference type="SUPFAM" id="SSF55797">
    <property type="entry name" value="PR-1-like"/>
    <property type="match status" value="1"/>
</dbReference>
<evidence type="ECO:0000259" key="1">
    <source>
        <dbReference type="Pfam" id="PF00188"/>
    </source>
</evidence>
<feature type="domain" description="SCP" evidence="1">
    <location>
        <begin position="140"/>
        <end position="249"/>
    </location>
</feature>
<dbReference type="EMBL" id="PUHZ01000020">
    <property type="protein sequence ID" value="PQO44331.1"/>
    <property type="molecule type" value="Genomic_DNA"/>
</dbReference>
<dbReference type="Pfam" id="PF00188">
    <property type="entry name" value="CAP"/>
    <property type="match status" value="1"/>
</dbReference>
<reference evidence="2 3" key="1">
    <citation type="submission" date="2018-02" db="EMBL/GenBank/DDBJ databases">
        <title>Comparative genomes isolates from brazilian mangrove.</title>
        <authorList>
            <person name="Araujo J.E."/>
            <person name="Taketani R.G."/>
            <person name="Silva M.C.P."/>
            <person name="Loureco M.V."/>
            <person name="Andreote F.D."/>
        </authorList>
    </citation>
    <scope>NUCLEOTIDE SEQUENCE [LARGE SCALE GENOMIC DNA]</scope>
    <source>
        <strain evidence="2 3">Nap-Phe MGV</strain>
    </source>
</reference>
<gene>
    <name evidence="2" type="ORF">C5Y93_20435</name>
</gene>
<accession>A0A2S8GJ33</accession>
<dbReference type="PANTHER" id="PTHR31157">
    <property type="entry name" value="SCP DOMAIN-CONTAINING PROTEIN"/>
    <property type="match status" value="1"/>
</dbReference>
<evidence type="ECO:0000313" key="2">
    <source>
        <dbReference type="EMBL" id="PQO44331.1"/>
    </source>
</evidence>